<comment type="caution">
    <text evidence="1">The sequence shown here is derived from an EMBL/GenBank/DDBJ whole genome shotgun (WGS) entry which is preliminary data.</text>
</comment>
<organism evidence="1 2">
    <name type="scientific">Taxus chinensis</name>
    <name type="common">Chinese yew</name>
    <name type="synonym">Taxus wallichiana var. chinensis</name>
    <dbReference type="NCBI Taxonomy" id="29808"/>
    <lineage>
        <taxon>Eukaryota</taxon>
        <taxon>Viridiplantae</taxon>
        <taxon>Streptophyta</taxon>
        <taxon>Embryophyta</taxon>
        <taxon>Tracheophyta</taxon>
        <taxon>Spermatophyta</taxon>
        <taxon>Pinopsida</taxon>
        <taxon>Pinidae</taxon>
        <taxon>Conifers II</taxon>
        <taxon>Cupressales</taxon>
        <taxon>Taxaceae</taxon>
        <taxon>Taxus</taxon>
    </lineage>
</organism>
<feature type="non-terminal residue" evidence="1">
    <location>
        <position position="1"/>
    </location>
</feature>
<keyword evidence="2" id="KW-1185">Reference proteome</keyword>
<proteinExistence type="predicted"/>
<dbReference type="AlphaFoldDB" id="A0AA38CKY6"/>
<protein>
    <submittedName>
        <fullName evidence="1">Uncharacterized protein</fullName>
    </submittedName>
</protein>
<dbReference type="Proteomes" id="UP000824469">
    <property type="component" value="Unassembled WGS sequence"/>
</dbReference>
<accession>A0AA38CKY6</accession>
<gene>
    <name evidence="1" type="ORF">KI387_043848</name>
</gene>
<sequence length="65" mass="7551">KQWEEVINIPLLSSVKKEDEMGEFSSCESESWTTGLSDGEWEEWRFVDTEDSPFPQNLCDSDIFS</sequence>
<evidence type="ECO:0000313" key="2">
    <source>
        <dbReference type="Proteomes" id="UP000824469"/>
    </source>
</evidence>
<name>A0AA38CKY6_TAXCH</name>
<dbReference type="EMBL" id="JAHRHJ020000009">
    <property type="protein sequence ID" value="KAH9303486.1"/>
    <property type="molecule type" value="Genomic_DNA"/>
</dbReference>
<feature type="non-terminal residue" evidence="1">
    <location>
        <position position="65"/>
    </location>
</feature>
<evidence type="ECO:0000313" key="1">
    <source>
        <dbReference type="EMBL" id="KAH9303486.1"/>
    </source>
</evidence>
<reference evidence="1 2" key="1">
    <citation type="journal article" date="2021" name="Nat. Plants">
        <title>The Taxus genome provides insights into paclitaxel biosynthesis.</title>
        <authorList>
            <person name="Xiong X."/>
            <person name="Gou J."/>
            <person name="Liao Q."/>
            <person name="Li Y."/>
            <person name="Zhou Q."/>
            <person name="Bi G."/>
            <person name="Li C."/>
            <person name="Du R."/>
            <person name="Wang X."/>
            <person name="Sun T."/>
            <person name="Guo L."/>
            <person name="Liang H."/>
            <person name="Lu P."/>
            <person name="Wu Y."/>
            <person name="Zhang Z."/>
            <person name="Ro D.K."/>
            <person name="Shang Y."/>
            <person name="Huang S."/>
            <person name="Yan J."/>
        </authorList>
    </citation>
    <scope>NUCLEOTIDE SEQUENCE [LARGE SCALE GENOMIC DNA]</scope>
    <source>
        <strain evidence="1">Ta-2019</strain>
    </source>
</reference>